<keyword evidence="8" id="KW-0472">Membrane</keyword>
<keyword evidence="6" id="KW-0539">Nucleus</keyword>
<sequence>MSKNDHSNSTNYGQSTLEPSPQFIKFTSPPSSVANNNNSNTATSAQPEQSTPSAFWRNPVYPPPTTAPTTSNPSNNNNNKNSPIPRLRQIQPTSPPNSDKEDLFKRSEATMYPPGYPPLNRPPTMEQAPHHHQHNHGHHQPVAPPHPSQQIPRAGASTSTAPPPPPATTQGGRRTRITRAYVMWMLFSLVQLAGNTIGNALLTIYIESLETRLKKMEKLLEQMQSGGEEGSSGKKRKRSSDEGDSVSTGPSDNQSQQESLSPAPANTLATTIIPGCSSNSTVNNNNINNSKNSEVDGADKVMRYHGSSSGYYLMRNVIPSAHGHNTSIIAASQPLDEDGERSQITENGPTGFKKVDVFDDDIVLVRDSDDTTRETTEHSEEVVPRKVIETLVHCYFDMPNTTLPILNKEEYLDAFEERKTPPPPTLLTYAICSYACFLINSDNPVFKGAGMNSEQVFHTLVERAAQLIRRDYLIPRISTIKALVILCSLPTYSTSSYRNWILAGMAVRMAQDVGLHRTVKTDQMSKENVEARKRLWYSVYVTDRWCCAVMGRPLAISDSDCDVDLPDMKGVNGEDYDIFVNFVKLSSILGELLRRIYSPKAKAAGYRGTAMEQTMAHFQRMLTEWFGQLPDDCRISEEDLVAIKNNPEKFAGTKKLDQGGPLTICYHSVTVLLNRPFILLENETSGEGETNYADASRRCMEAAKLVIDIARLVPSTSTSRFGWNFAVYSVFQATLIHVYNCTSNKRDVAKTSQQYAHISMEECLPAVMKDIPYKPPIIPFIEKLIALLGADSSNQKDNEDKRTGPAVTDESQHPAPNASPMSLQQMISADPNVPSASADTTQSTTGNNASDQWTYPSTTQATWQQLFSSAGAPFTADSSTGLDLQGIVVVLLVELIGTILDAHKMTNKQRNNDYLGILFGNQQPNNDANFFMQ</sequence>
<dbReference type="GO" id="GO:0006351">
    <property type="term" value="P:DNA-templated transcription"/>
    <property type="evidence" value="ECO:0007669"/>
    <property type="project" value="InterPro"/>
</dbReference>
<evidence type="ECO:0000256" key="7">
    <source>
        <dbReference type="SAM" id="MobiDB-lite"/>
    </source>
</evidence>
<protein>
    <recommendedName>
        <fullName evidence="9">Xylanolytic transcriptional activator regulatory domain-containing protein</fullName>
    </recommendedName>
</protein>
<feature type="compositionally biased region" description="Basic and acidic residues" evidence="7">
    <location>
        <begin position="794"/>
        <end position="803"/>
    </location>
</feature>
<evidence type="ECO:0000256" key="2">
    <source>
        <dbReference type="ARBA" id="ARBA00022833"/>
    </source>
</evidence>
<evidence type="ECO:0000256" key="6">
    <source>
        <dbReference type="ARBA" id="ARBA00023242"/>
    </source>
</evidence>
<keyword evidence="1" id="KW-0479">Metal-binding</keyword>
<evidence type="ECO:0000256" key="8">
    <source>
        <dbReference type="SAM" id="Phobius"/>
    </source>
</evidence>
<dbReference type="SMART" id="SM00906">
    <property type="entry name" value="Fungal_trans"/>
    <property type="match status" value="1"/>
</dbReference>
<evidence type="ECO:0000313" key="11">
    <source>
        <dbReference type="Proteomes" id="UP000646827"/>
    </source>
</evidence>
<feature type="compositionally biased region" description="Polar residues" evidence="7">
    <location>
        <begin position="245"/>
        <end position="260"/>
    </location>
</feature>
<feature type="region of interest" description="Disordered" evidence="7">
    <location>
        <begin position="223"/>
        <end position="294"/>
    </location>
</feature>
<accession>A0A8H7VLA4</accession>
<dbReference type="InterPro" id="IPR051615">
    <property type="entry name" value="Transcr_Regulatory_Elem"/>
</dbReference>
<evidence type="ECO:0000256" key="5">
    <source>
        <dbReference type="ARBA" id="ARBA00023163"/>
    </source>
</evidence>
<dbReference type="OrthoDB" id="1924787at2759"/>
<evidence type="ECO:0000256" key="1">
    <source>
        <dbReference type="ARBA" id="ARBA00022723"/>
    </source>
</evidence>
<proteinExistence type="predicted"/>
<keyword evidence="4" id="KW-0238">DNA-binding</keyword>
<dbReference type="GO" id="GO:0003677">
    <property type="term" value="F:DNA binding"/>
    <property type="evidence" value="ECO:0007669"/>
    <property type="project" value="UniProtKB-KW"/>
</dbReference>
<feature type="compositionally biased region" description="Basic residues" evidence="7">
    <location>
        <begin position="130"/>
        <end position="139"/>
    </location>
</feature>
<dbReference type="InterPro" id="IPR007219">
    <property type="entry name" value="XnlR_reg_dom"/>
</dbReference>
<keyword evidence="2" id="KW-0862">Zinc</keyword>
<evidence type="ECO:0000256" key="3">
    <source>
        <dbReference type="ARBA" id="ARBA00023015"/>
    </source>
</evidence>
<feature type="compositionally biased region" description="Low complexity" evidence="7">
    <location>
        <begin position="277"/>
        <end position="292"/>
    </location>
</feature>
<dbReference type="Pfam" id="PF04082">
    <property type="entry name" value="Fungal_trans"/>
    <property type="match status" value="1"/>
</dbReference>
<keyword evidence="3" id="KW-0805">Transcription regulation</keyword>
<dbReference type="GO" id="GO:0008270">
    <property type="term" value="F:zinc ion binding"/>
    <property type="evidence" value="ECO:0007669"/>
    <property type="project" value="InterPro"/>
</dbReference>
<feature type="domain" description="Xylanolytic transcriptional activator regulatory" evidence="9">
    <location>
        <begin position="499"/>
        <end position="572"/>
    </location>
</feature>
<evidence type="ECO:0000313" key="10">
    <source>
        <dbReference type="EMBL" id="KAG2223087.1"/>
    </source>
</evidence>
<dbReference type="PANTHER" id="PTHR31313:SF81">
    <property type="entry name" value="TY1 ENHANCER ACTIVATOR"/>
    <property type="match status" value="1"/>
</dbReference>
<feature type="compositionally biased region" description="Basic and acidic residues" evidence="7">
    <location>
        <begin position="98"/>
        <end position="108"/>
    </location>
</feature>
<dbReference type="PANTHER" id="PTHR31313">
    <property type="entry name" value="TY1 ENHANCER ACTIVATOR"/>
    <property type="match status" value="1"/>
</dbReference>
<feature type="compositionally biased region" description="Polar residues" evidence="7">
    <location>
        <begin position="834"/>
        <end position="852"/>
    </location>
</feature>
<keyword evidence="8" id="KW-1133">Transmembrane helix</keyword>
<keyword evidence="5" id="KW-0804">Transcription</keyword>
<evidence type="ECO:0000259" key="9">
    <source>
        <dbReference type="SMART" id="SM00906"/>
    </source>
</evidence>
<feature type="transmembrane region" description="Helical" evidence="8">
    <location>
        <begin position="181"/>
        <end position="206"/>
    </location>
</feature>
<feature type="compositionally biased region" description="Polar residues" evidence="7">
    <location>
        <begin position="7"/>
        <end position="19"/>
    </location>
</feature>
<feature type="region of interest" description="Disordered" evidence="7">
    <location>
        <begin position="793"/>
        <end position="852"/>
    </location>
</feature>
<feature type="region of interest" description="Disordered" evidence="7">
    <location>
        <begin position="1"/>
        <end position="174"/>
    </location>
</feature>
<name>A0A8H7VLA4_9FUNG</name>
<evidence type="ECO:0000256" key="4">
    <source>
        <dbReference type="ARBA" id="ARBA00023125"/>
    </source>
</evidence>
<dbReference type="AlphaFoldDB" id="A0A8H7VLA4"/>
<keyword evidence="11" id="KW-1185">Reference proteome</keyword>
<gene>
    <name evidence="10" type="ORF">INT45_008935</name>
</gene>
<comment type="caution">
    <text evidence="10">The sequence shown here is derived from an EMBL/GenBank/DDBJ whole genome shotgun (WGS) entry which is preliminary data.</text>
</comment>
<feature type="compositionally biased region" description="Low complexity" evidence="7">
    <location>
        <begin position="67"/>
        <end position="85"/>
    </location>
</feature>
<organism evidence="10 11">
    <name type="scientific">Circinella minor</name>
    <dbReference type="NCBI Taxonomy" id="1195481"/>
    <lineage>
        <taxon>Eukaryota</taxon>
        <taxon>Fungi</taxon>
        <taxon>Fungi incertae sedis</taxon>
        <taxon>Mucoromycota</taxon>
        <taxon>Mucoromycotina</taxon>
        <taxon>Mucoromycetes</taxon>
        <taxon>Mucorales</taxon>
        <taxon>Lichtheimiaceae</taxon>
        <taxon>Circinella</taxon>
    </lineage>
</organism>
<reference evidence="10 11" key="1">
    <citation type="submission" date="2020-12" db="EMBL/GenBank/DDBJ databases">
        <title>Metabolic potential, ecology and presence of endohyphal bacteria is reflected in genomic diversity of Mucoromycotina.</title>
        <authorList>
            <person name="Muszewska A."/>
            <person name="Okrasinska A."/>
            <person name="Steczkiewicz K."/>
            <person name="Drgas O."/>
            <person name="Orlowska M."/>
            <person name="Perlinska-Lenart U."/>
            <person name="Aleksandrzak-Piekarczyk T."/>
            <person name="Szatraj K."/>
            <person name="Zielenkiewicz U."/>
            <person name="Pilsyk S."/>
            <person name="Malc E."/>
            <person name="Mieczkowski P."/>
            <person name="Kruszewska J.S."/>
            <person name="Biernat P."/>
            <person name="Pawlowska J."/>
        </authorList>
    </citation>
    <scope>NUCLEOTIDE SEQUENCE [LARGE SCALE GENOMIC DNA]</scope>
    <source>
        <strain evidence="10 11">CBS 142.35</strain>
    </source>
</reference>
<keyword evidence="8" id="KW-0812">Transmembrane</keyword>
<dbReference type="CDD" id="cd12148">
    <property type="entry name" value="fungal_TF_MHR"/>
    <property type="match status" value="1"/>
</dbReference>
<dbReference type="Proteomes" id="UP000646827">
    <property type="component" value="Unassembled WGS sequence"/>
</dbReference>
<dbReference type="EMBL" id="JAEPRB010000068">
    <property type="protein sequence ID" value="KAG2223087.1"/>
    <property type="molecule type" value="Genomic_DNA"/>
</dbReference>
<feature type="compositionally biased region" description="Low complexity" evidence="7">
    <location>
        <begin position="27"/>
        <end position="47"/>
    </location>
</feature>